<evidence type="ECO:0000259" key="1">
    <source>
        <dbReference type="Pfam" id="PF05193"/>
    </source>
</evidence>
<reference evidence="2 3" key="1">
    <citation type="submission" date="2021-12" db="EMBL/GenBank/DDBJ databases">
        <title>Genome sequence of Kibdelosporangium philippinense ATCC 49844.</title>
        <authorList>
            <person name="Fedorov E.A."/>
            <person name="Omeragic M."/>
            <person name="Shalygina K.F."/>
            <person name="Maclea K.S."/>
        </authorList>
    </citation>
    <scope>NUCLEOTIDE SEQUENCE [LARGE SCALE GENOMIC DNA]</scope>
    <source>
        <strain evidence="2 3">ATCC 49844</strain>
    </source>
</reference>
<name>A0ABS8ZJM9_9PSEU</name>
<dbReference type="InterPro" id="IPR011249">
    <property type="entry name" value="Metalloenz_LuxS/M16"/>
</dbReference>
<dbReference type="Gene3D" id="3.30.830.10">
    <property type="entry name" value="Metalloenzyme, LuxS/M16 peptidase-like"/>
    <property type="match status" value="1"/>
</dbReference>
<evidence type="ECO:0000313" key="2">
    <source>
        <dbReference type="EMBL" id="MCE7007348.1"/>
    </source>
</evidence>
<dbReference type="RefSeq" id="WP_233728722.1">
    <property type="nucleotide sequence ID" value="NZ_JAJVCN010000002.1"/>
</dbReference>
<gene>
    <name evidence="2" type="ORF">LWC34_31680</name>
</gene>
<dbReference type="Proteomes" id="UP001521150">
    <property type="component" value="Unassembled WGS sequence"/>
</dbReference>
<comment type="caution">
    <text evidence="2">The sequence shown here is derived from an EMBL/GenBank/DDBJ whole genome shotgun (WGS) entry which is preliminary data.</text>
</comment>
<sequence length="176" mass="19181">MVLVGDINVDDAVSQASTALRDWTSLTTAKQLTSLPVITGGPLLLVSNEDAQDSQIRLSAQAVGRTHPKYPAVVLANLVLGGYFASRLTANLYGAGKPHTYHANSYIELHADTGSVVVEIDAALEATAEVLNETRYDWPGCSTSHPTMPKWRPHGNTHWAPCTSRRRHKRALPDNW</sequence>
<dbReference type="InterPro" id="IPR007863">
    <property type="entry name" value="Peptidase_M16_C"/>
</dbReference>
<organism evidence="2 3">
    <name type="scientific">Kibdelosporangium philippinense</name>
    <dbReference type="NCBI Taxonomy" id="211113"/>
    <lineage>
        <taxon>Bacteria</taxon>
        <taxon>Bacillati</taxon>
        <taxon>Actinomycetota</taxon>
        <taxon>Actinomycetes</taxon>
        <taxon>Pseudonocardiales</taxon>
        <taxon>Pseudonocardiaceae</taxon>
        <taxon>Kibdelosporangium</taxon>
    </lineage>
</organism>
<protein>
    <submittedName>
        <fullName evidence="2">Insulinase family protein</fullName>
    </submittedName>
</protein>
<dbReference type="Pfam" id="PF05193">
    <property type="entry name" value="Peptidase_M16_C"/>
    <property type="match status" value="1"/>
</dbReference>
<feature type="domain" description="Peptidase M16 C-terminal" evidence="1">
    <location>
        <begin position="2"/>
        <end position="134"/>
    </location>
</feature>
<proteinExistence type="predicted"/>
<dbReference type="SUPFAM" id="SSF63411">
    <property type="entry name" value="LuxS/MPP-like metallohydrolase"/>
    <property type="match status" value="1"/>
</dbReference>
<evidence type="ECO:0000313" key="3">
    <source>
        <dbReference type="Proteomes" id="UP001521150"/>
    </source>
</evidence>
<keyword evidence="3" id="KW-1185">Reference proteome</keyword>
<dbReference type="EMBL" id="JAJVCN010000002">
    <property type="protein sequence ID" value="MCE7007348.1"/>
    <property type="molecule type" value="Genomic_DNA"/>
</dbReference>
<accession>A0ABS8ZJM9</accession>